<protein>
    <submittedName>
        <fullName evidence="2">AP-5 complex subunit sigma-1 isoform X1</fullName>
    </submittedName>
</protein>
<dbReference type="Proteomes" id="UP000189705">
    <property type="component" value="Unplaced"/>
</dbReference>
<proteinExistence type="predicted"/>
<dbReference type="GO" id="GO:0000724">
    <property type="term" value="P:double-strand break repair via homologous recombination"/>
    <property type="evidence" value="ECO:0007669"/>
    <property type="project" value="InterPro"/>
</dbReference>
<evidence type="ECO:0000313" key="2">
    <source>
        <dbReference type="RefSeq" id="XP_025069087.1"/>
    </source>
</evidence>
<accession>A0A3Q0HBV8</accession>
<dbReference type="InterPro" id="IPR029392">
    <property type="entry name" value="AP-5_subunit_s1"/>
</dbReference>
<organism evidence="1 2">
    <name type="scientific">Alligator sinensis</name>
    <name type="common">Chinese alligator</name>
    <dbReference type="NCBI Taxonomy" id="38654"/>
    <lineage>
        <taxon>Eukaryota</taxon>
        <taxon>Metazoa</taxon>
        <taxon>Chordata</taxon>
        <taxon>Craniata</taxon>
        <taxon>Vertebrata</taxon>
        <taxon>Euteleostomi</taxon>
        <taxon>Archelosauria</taxon>
        <taxon>Archosauria</taxon>
        <taxon>Crocodylia</taxon>
        <taxon>Alligatoridae</taxon>
        <taxon>Alligatorinae</taxon>
        <taxon>Alligator</taxon>
    </lineage>
</organism>
<dbReference type="RefSeq" id="XP_025069087.1">
    <property type="nucleotide sequence ID" value="XM_025213302.1"/>
</dbReference>
<reference evidence="2" key="1">
    <citation type="submission" date="2025-08" db="UniProtKB">
        <authorList>
            <consortium name="RefSeq"/>
        </authorList>
    </citation>
    <scope>IDENTIFICATION</scope>
</reference>
<dbReference type="GeneID" id="102369939"/>
<dbReference type="PANTHER" id="PTHR16120:SF0">
    <property type="entry name" value="AP-5 COMPLEX SUBUNIT SIGMA-1"/>
    <property type="match status" value="1"/>
</dbReference>
<dbReference type="GO" id="GO:0005770">
    <property type="term" value="C:late endosome"/>
    <property type="evidence" value="ECO:0007669"/>
    <property type="project" value="TreeGrafter"/>
</dbReference>
<dbReference type="STRING" id="38654.A0A3Q0HBV8"/>
<dbReference type="AlphaFoldDB" id="A0A3Q0HBV8"/>
<dbReference type="KEGG" id="asn:102369939"/>
<name>A0A3Q0HBV8_ALLSI</name>
<dbReference type="GO" id="GO:0016197">
    <property type="term" value="P:endosomal transport"/>
    <property type="evidence" value="ECO:0007669"/>
    <property type="project" value="InterPro"/>
</dbReference>
<dbReference type="GO" id="GO:0030119">
    <property type="term" value="C:AP-type membrane coat adaptor complex"/>
    <property type="evidence" value="ECO:0007669"/>
    <property type="project" value="InterPro"/>
</dbReference>
<dbReference type="CTD" id="55317"/>
<evidence type="ECO:0000313" key="1">
    <source>
        <dbReference type="Proteomes" id="UP000189705"/>
    </source>
</evidence>
<dbReference type="GO" id="GO:0005829">
    <property type="term" value="C:cytosol"/>
    <property type="evidence" value="ECO:0007669"/>
    <property type="project" value="TreeGrafter"/>
</dbReference>
<dbReference type="PANTHER" id="PTHR16120">
    <property type="entry name" value="AP-5 COMPLEX SUBUNIT SIGMA-1"/>
    <property type="match status" value="1"/>
</dbReference>
<dbReference type="Pfam" id="PF15001">
    <property type="entry name" value="AP-5_subunit_s1"/>
    <property type="match status" value="1"/>
</dbReference>
<dbReference type="GO" id="GO:0005764">
    <property type="term" value="C:lysosome"/>
    <property type="evidence" value="ECO:0007669"/>
    <property type="project" value="TreeGrafter"/>
</dbReference>
<dbReference type="InParanoid" id="A0A3Q0HBV8"/>
<sequence length="283" mass="31040">MHLLAGASWEKTWKLSCPKSRTFDHFFFFFKCPGIFVGGILGACQRGGVPENLGRWPLPSFPPALCGPPIAAILVSPQAAMVHAFLLHTLSPRPGDAAGPGRLLYSRVFGSERPDAAPEPPGLQELERERLGQKERMLVVARQVDTMCKLQQQVSGRPAADVILQLPDEPVSLQDAPAGLFRLPAGDPFGDRKTVLWLGVLSLGFVLVCDPHENLMLAESTLRLLARYLLDHLRLLGPGNDIVLKADKTEVILNKVLPHGQLLFLNDQFVQALERELSATLPK</sequence>
<gene>
    <name evidence="2" type="primary">AP5S1</name>
</gene>
<keyword evidence="1" id="KW-1185">Reference proteome</keyword>